<keyword evidence="6 10" id="KW-0862">Zinc</keyword>
<keyword evidence="4 10" id="KW-0479">Metal-binding</keyword>
<sequence>MSSIFKRQDPAKLQAQVANLKGGSGFQKDEKEWKLTLDAQKNGSAVIRFLPARSDDELAFVRIVSHSFKKNNQWYIENCSSTHGDYDGCPACKYISENDLYEKAKANKNGPEDKLLSQIGRKQSFWANVLVVKDPGAPENEGKVFKYRFGKKIMDKITAAINGNPELDEPGIAVTCPFDGANFTLKAKKVGDWPNYDDSSFGVPAKIKNIDDEEVQKAIFEGMSDLRPITAESEFKPLADLTTRFNKVMGSSIGSAGSSASADLDSELSNFDNEMAKFDNQTSDVKSSGGVASVPVGEDDGVPFDLDDSDTSGDDDLDKLLDM</sequence>
<dbReference type="InterPro" id="IPR044947">
    <property type="entry name" value="Phage_T4_Gp32_ssDNA-bd_sf"/>
</dbReference>
<comment type="function">
    <text evidence="10">Single-stranded DNA-binding protein that participates in viral DNA replication, recombination, and repair. Coats the lagging-strand ssDNA as the replication fork advances. Stimulates the activities of viral DNA polymerase and the replicative helicase, probably via its interaction with the helicase assembly factor. Together with the replicative helicase and the helicase assembly factor, promotes pairing of two homologous DNA molecules containing complementary single-stranded regions and mediates homologous DNA strand exchange. Promotes also the formation of joint molecules. mRNA specific autogenous translational repressor.</text>
</comment>
<dbReference type="HAMAP" id="MF_04152">
    <property type="entry name" value="SSB_T4"/>
    <property type="match status" value="1"/>
</dbReference>
<dbReference type="InterPro" id="IPR012339">
    <property type="entry name" value="Phage_T4_Gp32_ssDNA-bd"/>
</dbReference>
<organism evidence="13 14">
    <name type="scientific">Klebsiella phage Miro</name>
    <dbReference type="NCBI Taxonomy" id="1675608"/>
    <lineage>
        <taxon>Viruses</taxon>
        <taxon>Duplodnaviria</taxon>
        <taxon>Heunggongvirae</taxon>
        <taxon>Uroviricota</taxon>
        <taxon>Caudoviricetes</taxon>
        <taxon>Pantevenvirales</taxon>
        <taxon>Straboviridae</taxon>
        <taxon>Slopekvirus</taxon>
        <taxon>Klebsiella virus Miro</taxon>
    </lineage>
</organism>
<comment type="caution">
    <text evidence="10">Lacks conserved residue(s) required for the propagation of feature annotation.</text>
</comment>
<reference evidence="13 14" key="1">
    <citation type="journal article" date="2015" name="Genome Announc.">
        <title>Complete Genome Sequence of Klebsiella pneumoniae Carbapenemase-Producing K. pneumoniae Myophage Miro.</title>
        <authorList>
            <person name="Mijalis E.M."/>
            <person name="Lessor L.E."/>
            <person name="Cahill J.L."/>
            <person name="Rasche E.S."/>
            <person name="Kuty Everett G.F."/>
        </authorList>
    </citation>
    <scope>NUCLEOTIDE SEQUENCE [LARGE SCALE GENOMIC DNA]</scope>
</reference>
<gene>
    <name evidence="13" type="ORF">CPT_Miro47</name>
</gene>
<feature type="binding site" evidence="10">
    <location>
        <position position="79"/>
    </location>
    <ligand>
        <name>Zn(2+)</name>
        <dbReference type="ChEBI" id="CHEBI:29105"/>
    </ligand>
</feature>
<dbReference type="Proteomes" id="UP000222117">
    <property type="component" value="Segment"/>
</dbReference>
<accession>A0A0K1LPY3</accession>
<dbReference type="SUPFAM" id="SSF50249">
    <property type="entry name" value="Nucleic acid-binding proteins"/>
    <property type="match status" value="1"/>
</dbReference>
<evidence type="ECO:0000256" key="4">
    <source>
        <dbReference type="ARBA" id="ARBA00022723"/>
    </source>
</evidence>
<evidence type="ECO:0000256" key="8">
    <source>
        <dbReference type="ARBA" id="ARBA00023125"/>
    </source>
</evidence>
<dbReference type="GO" id="GO:0003697">
    <property type="term" value="F:single-stranded DNA binding"/>
    <property type="evidence" value="ECO:0007669"/>
    <property type="project" value="UniProtKB-UniRule"/>
</dbReference>
<feature type="binding site" evidence="10">
    <location>
        <position position="92"/>
    </location>
    <ligand>
        <name>Zn(2+)</name>
        <dbReference type="ChEBI" id="CHEBI:29105"/>
    </ligand>
</feature>
<name>A0A0K1LPY3_9CAUD</name>
<evidence type="ECO:0000256" key="5">
    <source>
        <dbReference type="ARBA" id="ARBA00022763"/>
    </source>
</evidence>
<dbReference type="InterPro" id="IPR012340">
    <property type="entry name" value="NA-bd_OB-fold"/>
</dbReference>
<dbReference type="GO" id="GO:0006260">
    <property type="term" value="P:DNA replication"/>
    <property type="evidence" value="ECO:0007669"/>
    <property type="project" value="UniProtKB-KW"/>
</dbReference>
<evidence type="ECO:0000313" key="14">
    <source>
        <dbReference type="Proteomes" id="UP000222117"/>
    </source>
</evidence>
<keyword evidence="8 10" id="KW-0238">DNA-binding</keyword>
<dbReference type="GO" id="GO:0006281">
    <property type="term" value="P:DNA repair"/>
    <property type="evidence" value="ECO:0007669"/>
    <property type="project" value="UniProtKB-UniRule"/>
</dbReference>
<dbReference type="GO" id="GO:0039686">
    <property type="term" value="P:bidirectional double-stranded viral DNA replication"/>
    <property type="evidence" value="ECO:0007669"/>
    <property type="project" value="UniProtKB-UniRule"/>
</dbReference>
<feature type="binding site" evidence="10">
    <location>
        <position position="66"/>
    </location>
    <ligand>
        <name>Zn(2+)</name>
        <dbReference type="ChEBI" id="CHEBI:29105"/>
    </ligand>
</feature>
<feature type="compositionally biased region" description="Acidic residues" evidence="11">
    <location>
        <begin position="297"/>
        <end position="317"/>
    </location>
</feature>
<dbReference type="GO" id="GO:0006310">
    <property type="term" value="P:DNA recombination"/>
    <property type="evidence" value="ECO:0007669"/>
    <property type="project" value="UniProtKB-UniRule"/>
</dbReference>
<dbReference type="Gene3D" id="3.90.198.10">
    <property type="entry name" value="Replication Fork Single-Stranded Dna Binding Protein"/>
    <property type="match status" value="1"/>
</dbReference>
<dbReference type="GO" id="GO:0046872">
    <property type="term" value="F:metal ion binding"/>
    <property type="evidence" value="ECO:0007669"/>
    <property type="project" value="UniProtKB-UniRule"/>
</dbReference>
<keyword evidence="3" id="KW-0235">DNA replication</keyword>
<comment type="similarity">
    <text evidence="10">Belongs to the Tequatrovirus single-stranded DNA-binding protein family.</text>
</comment>
<evidence type="ECO:0000256" key="11">
    <source>
        <dbReference type="SAM" id="MobiDB-lite"/>
    </source>
</evidence>
<evidence type="ECO:0000256" key="3">
    <source>
        <dbReference type="ARBA" id="ARBA00022705"/>
    </source>
</evidence>
<evidence type="ECO:0000256" key="2">
    <source>
        <dbReference type="ARBA" id="ARBA00022491"/>
    </source>
</evidence>
<evidence type="ECO:0000313" key="13">
    <source>
        <dbReference type="EMBL" id="AKU44631.1"/>
    </source>
</evidence>
<keyword evidence="2 10" id="KW-0678">Repressor</keyword>
<proteinExistence type="inferred from homology"/>
<evidence type="ECO:0000256" key="6">
    <source>
        <dbReference type="ARBA" id="ARBA00022833"/>
    </source>
</evidence>
<keyword evidence="10" id="KW-0233">DNA recombination</keyword>
<dbReference type="EMBL" id="KT001919">
    <property type="protein sequence ID" value="AKU44631.1"/>
    <property type="molecule type" value="Genomic_DNA"/>
</dbReference>
<evidence type="ECO:0000256" key="10">
    <source>
        <dbReference type="HAMAP-Rule" id="MF_04152"/>
    </source>
</evidence>
<comment type="subunit">
    <text evidence="10">Homodimer in the absence of DNA, monomer when binding DNA. Interacts with the DNA helicase assembly protein; a ternary complex between the helicase assembly protein, the single-stranded DNA-binding protein and ssDNA is an obligatory intermediate in the helicase loading mechanism. Part of the replicase complex that includes the DNA polymerase, the polymerase clamp, the clamp loader complex, the single-stranded DNA binding protein, the primase, the replicative helicase and the helicase assembly factor. Interacts (via C-terminus) with the viral SF1 dDA helicase. Interacts with the viral SF2 UvsW repair helicase.</text>
</comment>
<dbReference type="Pfam" id="PF08804">
    <property type="entry name" value="gp32"/>
    <property type="match status" value="1"/>
</dbReference>
<keyword evidence="5" id="KW-0227">DNA damage</keyword>
<feature type="domain" description="Bacteriophage T4 Gp32 single-stranded DNA-binding" evidence="12">
    <location>
        <begin position="41"/>
        <end position="249"/>
    </location>
</feature>
<keyword evidence="7 10" id="KW-1194">Viral DNA replication</keyword>
<evidence type="ECO:0000256" key="1">
    <source>
        <dbReference type="ARBA" id="ARBA00018590"/>
    </source>
</evidence>
<feature type="region of interest" description="Disordered" evidence="11">
    <location>
        <begin position="275"/>
        <end position="323"/>
    </location>
</feature>
<protein>
    <recommendedName>
        <fullName evidence="1 10">Single-stranded DNA-binding protein</fullName>
        <shortName evidence="10">SSB protein</shortName>
    </recommendedName>
    <alternativeName>
        <fullName evidence="10">Helix-destabilizing protein</fullName>
    </alternativeName>
</protein>
<comment type="domain">
    <text evidence="10">The acidic C-terminus is involved in modulating the ssDNA binding properties. The N-terminus LAST motif is involved in the cooperative binding of the protein to single-stranded nucleic acids.</text>
</comment>
<evidence type="ECO:0000256" key="9">
    <source>
        <dbReference type="ARBA" id="ARBA00023204"/>
    </source>
</evidence>
<evidence type="ECO:0000259" key="12">
    <source>
        <dbReference type="Pfam" id="PF08804"/>
    </source>
</evidence>
<dbReference type="InterPro" id="IPR046395">
    <property type="entry name" value="SSB_T4"/>
</dbReference>
<keyword evidence="9 10" id="KW-0234">DNA repair</keyword>
<evidence type="ECO:0000256" key="7">
    <source>
        <dbReference type="ARBA" id="ARBA00023109"/>
    </source>
</evidence>
<feature type="binding site" evidence="10">
    <location>
        <position position="89"/>
    </location>
    <ligand>
        <name>Zn(2+)</name>
        <dbReference type="ChEBI" id="CHEBI:29105"/>
    </ligand>
</feature>